<gene>
    <name evidence="1" type="ORF">FVB9532_02436</name>
</gene>
<protein>
    <submittedName>
        <fullName evidence="1">Uncharacterized protein</fullName>
    </submittedName>
</protein>
<sequence>MQSLRRNFFYWIKINVFVILLITIITLLLVFIIDFFLIGITSIYLSVSICIFLVASLFYIKKKFKSSVLFLTTWISFLAFTGSILLPVILEPQMCSGGFYTVPYRILIIVVLVLLILLSLVIGFQNKLSFIIVGLCSFLHFLCITYILPFNYAMYVVNLIWKQFI</sequence>
<dbReference type="Proteomes" id="UP000356253">
    <property type="component" value="Unassembled WGS sequence"/>
</dbReference>
<proteinExistence type="predicted"/>
<keyword evidence="2" id="KW-1185">Reference proteome</keyword>
<organism evidence="1 2">
    <name type="scientific">Mesonia oceanica</name>
    <dbReference type="NCBI Taxonomy" id="2687242"/>
    <lineage>
        <taxon>Bacteria</taxon>
        <taxon>Pseudomonadati</taxon>
        <taxon>Bacteroidota</taxon>
        <taxon>Flavobacteriia</taxon>
        <taxon>Flavobacteriales</taxon>
        <taxon>Flavobacteriaceae</taxon>
        <taxon>Mesonia</taxon>
    </lineage>
</organism>
<name>A0AC61YA01_9FLAO</name>
<accession>A0AC61YA01</accession>
<dbReference type="EMBL" id="CABVMM010000009">
    <property type="protein sequence ID" value="VVV01155.1"/>
    <property type="molecule type" value="Genomic_DNA"/>
</dbReference>
<comment type="caution">
    <text evidence="1">The sequence shown here is derived from an EMBL/GenBank/DDBJ whole genome shotgun (WGS) entry which is preliminary data.</text>
</comment>
<evidence type="ECO:0000313" key="2">
    <source>
        <dbReference type="Proteomes" id="UP000356253"/>
    </source>
</evidence>
<reference evidence="1" key="1">
    <citation type="submission" date="2019-09" db="EMBL/GenBank/DDBJ databases">
        <authorList>
            <person name="Rodrigo-Torres L."/>
            <person name="Arahal R. D."/>
            <person name="Lucena T."/>
        </authorList>
    </citation>
    <scope>NUCLEOTIDE SEQUENCE</scope>
    <source>
        <strain evidence="1">ISS653</strain>
    </source>
</reference>
<evidence type="ECO:0000313" key="1">
    <source>
        <dbReference type="EMBL" id="VVV01155.1"/>
    </source>
</evidence>